<keyword evidence="2" id="KW-1133">Transmembrane helix</keyword>
<feature type="region of interest" description="Disordered" evidence="1">
    <location>
        <begin position="60"/>
        <end position="102"/>
    </location>
</feature>
<keyword evidence="2" id="KW-0812">Transmembrane</keyword>
<accession>A0ABP0X6H7</accession>
<organism evidence="3 4">
    <name type="scientific">Sphagnum jensenii</name>
    <dbReference type="NCBI Taxonomy" id="128206"/>
    <lineage>
        <taxon>Eukaryota</taxon>
        <taxon>Viridiplantae</taxon>
        <taxon>Streptophyta</taxon>
        <taxon>Embryophyta</taxon>
        <taxon>Bryophyta</taxon>
        <taxon>Sphagnophytina</taxon>
        <taxon>Sphagnopsida</taxon>
        <taxon>Sphagnales</taxon>
        <taxon>Sphagnaceae</taxon>
        <taxon>Sphagnum</taxon>
    </lineage>
</organism>
<dbReference type="EMBL" id="OZ020100">
    <property type="protein sequence ID" value="CAK9273205.1"/>
    <property type="molecule type" value="Genomic_DNA"/>
</dbReference>
<protein>
    <submittedName>
        <fullName evidence="3">Uncharacterized protein</fullName>
    </submittedName>
</protein>
<dbReference type="Proteomes" id="UP001497444">
    <property type="component" value="Chromosome 5"/>
</dbReference>
<proteinExistence type="predicted"/>
<reference evidence="3" key="1">
    <citation type="submission" date="2024-02" db="EMBL/GenBank/DDBJ databases">
        <authorList>
            <consortium name="ELIXIR-Norway"/>
            <consortium name="Elixir Norway"/>
        </authorList>
    </citation>
    <scope>NUCLEOTIDE SEQUENCE</scope>
</reference>
<feature type="transmembrane region" description="Helical" evidence="2">
    <location>
        <begin position="21"/>
        <end position="46"/>
    </location>
</feature>
<gene>
    <name evidence="3" type="ORF">CSSPJE1EN1_LOCUS18683</name>
</gene>
<feature type="compositionally biased region" description="Polar residues" evidence="1">
    <location>
        <begin position="77"/>
        <end position="102"/>
    </location>
</feature>
<name>A0ABP0X6H7_9BRYO</name>
<keyword evidence="4" id="KW-1185">Reference proteome</keyword>
<sequence>MEELGIKRIMLSSNAQAAPSNFVAVMKMVIGILAITVTIFTLYLSLRRCPWGAANNRHPMQQAANQNAQDMDASGIASGSTDRNGESTTSRSTDDAITNKNLSSTTTSPVVIQEVAQTSVQALELASQLTLSSCGITLSS</sequence>
<evidence type="ECO:0000313" key="3">
    <source>
        <dbReference type="EMBL" id="CAK9273205.1"/>
    </source>
</evidence>
<evidence type="ECO:0000256" key="2">
    <source>
        <dbReference type="SAM" id="Phobius"/>
    </source>
</evidence>
<keyword evidence="2" id="KW-0472">Membrane</keyword>
<evidence type="ECO:0000256" key="1">
    <source>
        <dbReference type="SAM" id="MobiDB-lite"/>
    </source>
</evidence>
<feature type="compositionally biased region" description="Low complexity" evidence="1">
    <location>
        <begin position="60"/>
        <end position="73"/>
    </location>
</feature>
<evidence type="ECO:0000313" key="4">
    <source>
        <dbReference type="Proteomes" id="UP001497444"/>
    </source>
</evidence>